<reference evidence="2 3" key="1">
    <citation type="submission" date="2024-07" db="EMBL/GenBank/DDBJ databases">
        <title>Section-level genome sequencing and comparative genomics of Aspergillus sections Usti and Cavernicolus.</title>
        <authorList>
            <consortium name="Lawrence Berkeley National Laboratory"/>
            <person name="Nybo J.L."/>
            <person name="Vesth T.C."/>
            <person name="Theobald S."/>
            <person name="Frisvad J.C."/>
            <person name="Larsen T.O."/>
            <person name="Kjaerboelling I."/>
            <person name="Rothschild-Mancinelli K."/>
            <person name="Lyhne E.K."/>
            <person name="Kogle M.E."/>
            <person name="Barry K."/>
            <person name="Clum A."/>
            <person name="Na H."/>
            <person name="Ledsgaard L."/>
            <person name="Lin J."/>
            <person name="Lipzen A."/>
            <person name="Kuo A."/>
            <person name="Riley R."/>
            <person name="Mondo S."/>
            <person name="LaButti K."/>
            <person name="Haridas S."/>
            <person name="Pangalinan J."/>
            <person name="Salamov A.A."/>
            <person name="Simmons B.A."/>
            <person name="Magnuson J.K."/>
            <person name="Chen J."/>
            <person name="Drula E."/>
            <person name="Henrissat B."/>
            <person name="Wiebenga A."/>
            <person name="Lubbers R.J."/>
            <person name="Gomes A.C."/>
            <person name="Makela M.R."/>
            <person name="Stajich J."/>
            <person name="Grigoriev I.V."/>
            <person name="Mortensen U.H."/>
            <person name="De vries R.P."/>
            <person name="Baker S.E."/>
            <person name="Andersen M.R."/>
        </authorList>
    </citation>
    <scope>NUCLEOTIDE SEQUENCE [LARGE SCALE GENOMIC DNA]</scope>
    <source>
        <strain evidence="2 3">CBS 600.67</strain>
    </source>
</reference>
<accession>A0ABR4I7H5</accession>
<sequence>MSLKRKASFSTITSPQPTQSVIDRPFIDDSPKHLHCRTRKRVRNDRPDDQTVYENTLRWLFTAQQRAQMPTPPADRDEEMEPKPPTAIVDPRQQTLFRFFRPVQPSHPPCPSTPTNQSPRDASRGSTEFLQGHSIGSVSPLTPSEGNTLPPAPQIADGDGDMDMDVDMRSDEPNQGLKRLAATLGWM</sequence>
<gene>
    <name evidence="2" type="ORF">BDW59DRAFT_163070</name>
</gene>
<organism evidence="2 3">
    <name type="scientific">Aspergillus cavernicola</name>
    <dbReference type="NCBI Taxonomy" id="176166"/>
    <lineage>
        <taxon>Eukaryota</taxon>
        <taxon>Fungi</taxon>
        <taxon>Dikarya</taxon>
        <taxon>Ascomycota</taxon>
        <taxon>Pezizomycotina</taxon>
        <taxon>Eurotiomycetes</taxon>
        <taxon>Eurotiomycetidae</taxon>
        <taxon>Eurotiales</taxon>
        <taxon>Aspergillaceae</taxon>
        <taxon>Aspergillus</taxon>
        <taxon>Aspergillus subgen. Nidulantes</taxon>
    </lineage>
</organism>
<evidence type="ECO:0000256" key="1">
    <source>
        <dbReference type="SAM" id="MobiDB-lite"/>
    </source>
</evidence>
<protein>
    <submittedName>
        <fullName evidence="2">Uncharacterized protein</fullName>
    </submittedName>
</protein>
<dbReference type="EMBL" id="JBFXLS010000050">
    <property type="protein sequence ID" value="KAL2823701.1"/>
    <property type="molecule type" value="Genomic_DNA"/>
</dbReference>
<comment type="caution">
    <text evidence="2">The sequence shown here is derived from an EMBL/GenBank/DDBJ whole genome shotgun (WGS) entry which is preliminary data.</text>
</comment>
<evidence type="ECO:0000313" key="3">
    <source>
        <dbReference type="Proteomes" id="UP001610335"/>
    </source>
</evidence>
<feature type="compositionally biased region" description="Polar residues" evidence="1">
    <location>
        <begin position="8"/>
        <end position="21"/>
    </location>
</feature>
<keyword evidence="3" id="KW-1185">Reference proteome</keyword>
<feature type="region of interest" description="Disordered" evidence="1">
    <location>
        <begin position="1"/>
        <end position="33"/>
    </location>
</feature>
<dbReference type="Proteomes" id="UP001610335">
    <property type="component" value="Unassembled WGS sequence"/>
</dbReference>
<feature type="region of interest" description="Disordered" evidence="1">
    <location>
        <begin position="64"/>
        <end position="176"/>
    </location>
</feature>
<evidence type="ECO:0000313" key="2">
    <source>
        <dbReference type="EMBL" id="KAL2823701.1"/>
    </source>
</evidence>
<feature type="compositionally biased region" description="Polar residues" evidence="1">
    <location>
        <begin position="113"/>
        <end position="147"/>
    </location>
</feature>
<proteinExistence type="predicted"/>
<name>A0ABR4I7H5_9EURO</name>